<keyword evidence="6" id="KW-0007">Acetylation</keyword>
<dbReference type="AlphaFoldDB" id="A0AAD2HGK7"/>
<evidence type="ECO:0000256" key="8">
    <source>
        <dbReference type="ARBA" id="ARBA00023242"/>
    </source>
</evidence>
<keyword evidence="2" id="KW-0479">Metal-binding</keyword>
<dbReference type="SMART" id="SM00297">
    <property type="entry name" value="BROMO"/>
    <property type="match status" value="1"/>
</dbReference>
<dbReference type="EMBL" id="CAVNYO010000399">
    <property type="protein sequence ID" value="CAK5273692.1"/>
    <property type="molecule type" value="Genomic_DNA"/>
</dbReference>
<dbReference type="InterPro" id="IPR013083">
    <property type="entry name" value="Znf_RING/FYVE/PHD"/>
</dbReference>
<dbReference type="Pfam" id="PF10513">
    <property type="entry name" value="EPL1"/>
    <property type="match status" value="2"/>
</dbReference>
<dbReference type="GO" id="GO:0006325">
    <property type="term" value="P:chromatin organization"/>
    <property type="evidence" value="ECO:0007669"/>
    <property type="project" value="UniProtKB-ARBA"/>
</dbReference>
<keyword evidence="4 10" id="KW-0863">Zinc-finger</keyword>
<dbReference type="PROSITE" id="PS00633">
    <property type="entry name" value="BROMODOMAIN_1"/>
    <property type="match status" value="1"/>
</dbReference>
<evidence type="ECO:0000256" key="4">
    <source>
        <dbReference type="ARBA" id="ARBA00022771"/>
    </source>
</evidence>
<evidence type="ECO:0000256" key="3">
    <source>
        <dbReference type="ARBA" id="ARBA00022737"/>
    </source>
</evidence>
<dbReference type="PRINTS" id="PR00503">
    <property type="entry name" value="BROMODOMAIN"/>
</dbReference>
<proteinExistence type="predicted"/>
<feature type="compositionally biased region" description="Polar residues" evidence="11">
    <location>
        <begin position="821"/>
        <end position="832"/>
    </location>
</feature>
<accession>A0AAD2HGK7</accession>
<keyword evidence="5" id="KW-0862">Zinc</keyword>
<dbReference type="SUPFAM" id="SSF63748">
    <property type="entry name" value="Tudor/PWWP/MBT"/>
    <property type="match status" value="1"/>
</dbReference>
<keyword evidence="8" id="KW-0539">Nucleus</keyword>
<evidence type="ECO:0000256" key="1">
    <source>
        <dbReference type="ARBA" id="ARBA00022553"/>
    </source>
</evidence>
<dbReference type="FunFam" id="3.30.40.10:FF:000008">
    <property type="entry name" value="Bromodomain containing 1, isoform CRA_a"/>
    <property type="match status" value="1"/>
</dbReference>
<dbReference type="InterPro" id="IPR019786">
    <property type="entry name" value="Zinc_finger_PHD-type_CS"/>
</dbReference>
<dbReference type="InterPro" id="IPR019787">
    <property type="entry name" value="Znf_PHD-finger"/>
</dbReference>
<feature type="compositionally biased region" description="Low complexity" evidence="11">
    <location>
        <begin position="840"/>
        <end position="858"/>
    </location>
</feature>
<feature type="region of interest" description="Disordered" evidence="11">
    <location>
        <begin position="901"/>
        <end position="971"/>
    </location>
</feature>
<organism evidence="16 17">
    <name type="scientific">Mycena citricolor</name>
    <dbReference type="NCBI Taxonomy" id="2018698"/>
    <lineage>
        <taxon>Eukaryota</taxon>
        <taxon>Fungi</taxon>
        <taxon>Dikarya</taxon>
        <taxon>Basidiomycota</taxon>
        <taxon>Agaricomycotina</taxon>
        <taxon>Agaricomycetes</taxon>
        <taxon>Agaricomycetidae</taxon>
        <taxon>Agaricales</taxon>
        <taxon>Marasmiineae</taxon>
        <taxon>Mycenaceae</taxon>
        <taxon>Mycena</taxon>
    </lineage>
</organism>
<dbReference type="PROSITE" id="PS50016">
    <property type="entry name" value="ZF_PHD_2"/>
    <property type="match status" value="1"/>
</dbReference>
<dbReference type="PANTHER" id="PTHR13793">
    <property type="entry name" value="PHD FINGER PROTEINS"/>
    <property type="match status" value="1"/>
</dbReference>
<evidence type="ECO:0000313" key="16">
    <source>
        <dbReference type="EMBL" id="CAK5273692.1"/>
    </source>
</evidence>
<evidence type="ECO:0000256" key="2">
    <source>
        <dbReference type="ARBA" id="ARBA00022723"/>
    </source>
</evidence>
<dbReference type="Gene3D" id="2.30.30.140">
    <property type="match status" value="1"/>
</dbReference>
<dbReference type="InterPro" id="IPR000313">
    <property type="entry name" value="PWWP_dom"/>
</dbReference>
<evidence type="ECO:0000259" key="14">
    <source>
        <dbReference type="PROSITE" id="PS50812"/>
    </source>
</evidence>
<keyword evidence="1" id="KW-0597">Phosphoprotein</keyword>
<evidence type="ECO:0000256" key="10">
    <source>
        <dbReference type="PROSITE-ProRule" id="PRU00146"/>
    </source>
</evidence>
<dbReference type="GO" id="GO:0006357">
    <property type="term" value="P:regulation of transcription by RNA polymerase II"/>
    <property type="evidence" value="ECO:0007669"/>
    <property type="project" value="TreeGrafter"/>
</dbReference>
<dbReference type="SUPFAM" id="SSF47370">
    <property type="entry name" value="Bromodomain"/>
    <property type="match status" value="1"/>
</dbReference>
<dbReference type="InterPro" id="IPR001965">
    <property type="entry name" value="Znf_PHD"/>
</dbReference>
<dbReference type="Proteomes" id="UP001295794">
    <property type="component" value="Unassembled WGS sequence"/>
</dbReference>
<sequence length="1134" mass="127654">MAPRAQTTPTPTQVFLPKAEFRRIEDDVSTQPSGVHDKQAQSFGYNDFSEFERPDLYIRHIEPLEEDLERQVEYDMDEQGGPGWCIRELESHRATDEEWLNAVNAERRSEQMDRITCEVFEVVMDRLEKEWFNLVRMPPFPLPFLDRTRTLQSKHVKKPDFGLPSEDSTCAICDDSEGENSNAIVFCDGCNLAVHQDCYGIPYIPEGQWLCRKCTVSPENPVSCILCPNEGGAFKQTVDGEWIHLLCAIWVPETAVANDVFMEPIVGVEKIQKQRWKLKCQECGVREGACIQCAKTQCFASFHPTCARTARFLMPMKSSVSGVEPTALTCFCDKHLPVRVPRILSRSLLNELQKGQQEVRRAALEAAEQEQEDFDSAKLSKSARAYAKTYKPGAPLVPAIIVDRILQYIAKTSVRKKPDFVTLVARYWSLKREARRGAPLLKRLHLEPWTASNGVDMSGEEEKAIKLEYLKRIRDDLEQLRNLTELARKRESRKLKQAEVIRDTLGTAFWPHVPLLKALLTRIAKMDSASYFSSPVDRTEVPDYFDVVKNPMCWSEIESKILSATYWDLQAFIADVYLVLDNAVLYNAVTSNIHRAALRIRTSLGPIFTDAAKLCTSPNVAAMEETWERPLTGDLEPPLEVLDLLSSSEVIRDETELILSSDPIISLLNFELERRKPPPPPPPTKAEIEEERRIQRNAKERERRRLEKERKDQVAAARLEKKAQREAEESSAPPRTKAPQLPLESQPQPVESVSAPVRLRRQSATEGDIPLIEEVDNQKSFDMFNEGWILTGQRRNARQLPTPSAPPPPSKKRKRVDSKTPGLSTSLSTPVSESFPEEPPIASSSRPRASRQQPEQIEIPPPNVIRMEDGQVIVEHIDTPLIRKAKSKKAKEARALLKASASQPAAADEPASLGPSVPLSTPATDDVDAEGSSDLSPLSDAVTPGVPAMGPADFDVAESMQNDPSELSQADPQALLAAGPESLSAAPEPKTRRQQGHFTLAPGKSIEPMTLVWAQYSTFPFFPGIIIHEDDDRIPLSIHSLAQKVNKDKAKKENYHFVQFLDNTRSWQYVPMERLRMLGELPELDKEMLTGKRPDRSKKKSSAKEVQDLKKAYQAAMEEMAEEDRAKFDNLTAS</sequence>
<evidence type="ECO:0008006" key="18">
    <source>
        <dbReference type="Google" id="ProtNLM"/>
    </source>
</evidence>
<dbReference type="InterPro" id="IPR034732">
    <property type="entry name" value="EPHD"/>
</dbReference>
<reference evidence="16" key="1">
    <citation type="submission" date="2023-11" db="EMBL/GenBank/DDBJ databases">
        <authorList>
            <person name="De Vega J J."/>
            <person name="De Vega J J."/>
        </authorList>
    </citation>
    <scope>NUCLEOTIDE SEQUENCE</scope>
</reference>
<feature type="domain" description="PHD-type" evidence="15">
    <location>
        <begin position="221"/>
        <end position="336"/>
    </location>
</feature>
<name>A0AAD2HGK7_9AGAR</name>
<evidence type="ECO:0000256" key="7">
    <source>
        <dbReference type="ARBA" id="ARBA00023117"/>
    </source>
</evidence>
<dbReference type="CDD" id="cd05839">
    <property type="entry name" value="PWWP_BRPF"/>
    <property type="match status" value="1"/>
</dbReference>
<dbReference type="Pfam" id="PF00855">
    <property type="entry name" value="PWWP"/>
    <property type="match status" value="1"/>
</dbReference>
<keyword evidence="3" id="KW-0677">Repeat</keyword>
<keyword evidence="17" id="KW-1185">Reference proteome</keyword>
<gene>
    <name evidence="16" type="ORF">MYCIT1_LOCUS20324</name>
</gene>
<dbReference type="InterPro" id="IPR011011">
    <property type="entry name" value="Znf_FYVE_PHD"/>
</dbReference>
<dbReference type="SMART" id="SM00249">
    <property type="entry name" value="PHD"/>
    <property type="match status" value="2"/>
</dbReference>
<dbReference type="PROSITE" id="PS01359">
    <property type="entry name" value="ZF_PHD_1"/>
    <property type="match status" value="1"/>
</dbReference>
<evidence type="ECO:0000256" key="6">
    <source>
        <dbReference type="ARBA" id="ARBA00022990"/>
    </source>
</evidence>
<dbReference type="PANTHER" id="PTHR13793:SF107">
    <property type="entry name" value="BROMODOMAIN-CONTAINING PROTEIN HOMOLOG"/>
    <property type="match status" value="1"/>
</dbReference>
<dbReference type="GO" id="GO:0008270">
    <property type="term" value="F:zinc ion binding"/>
    <property type="evidence" value="ECO:0007669"/>
    <property type="project" value="UniProtKB-KW"/>
</dbReference>
<dbReference type="PROSITE" id="PS51805">
    <property type="entry name" value="EPHD"/>
    <property type="match status" value="1"/>
</dbReference>
<keyword evidence="7 9" id="KW-0103">Bromodomain</keyword>
<evidence type="ECO:0000256" key="9">
    <source>
        <dbReference type="PROSITE-ProRule" id="PRU00035"/>
    </source>
</evidence>
<dbReference type="SMART" id="SM00293">
    <property type="entry name" value="PWWP"/>
    <property type="match status" value="1"/>
</dbReference>
<dbReference type="SUPFAM" id="SSF57903">
    <property type="entry name" value="FYVE/PHD zinc finger"/>
    <property type="match status" value="1"/>
</dbReference>
<evidence type="ECO:0000259" key="12">
    <source>
        <dbReference type="PROSITE" id="PS50014"/>
    </source>
</evidence>
<evidence type="ECO:0000256" key="5">
    <source>
        <dbReference type="ARBA" id="ARBA00022833"/>
    </source>
</evidence>
<comment type="caution">
    <text evidence="16">The sequence shown here is derived from an EMBL/GenBank/DDBJ whole genome shotgun (WGS) entry which is preliminary data.</text>
</comment>
<dbReference type="PROSITE" id="PS50014">
    <property type="entry name" value="BROMODOMAIN_2"/>
    <property type="match status" value="1"/>
</dbReference>
<dbReference type="CDD" id="cd04369">
    <property type="entry name" value="Bromodomain"/>
    <property type="match status" value="1"/>
</dbReference>
<feature type="domain" description="PWWP" evidence="14">
    <location>
        <begin position="1008"/>
        <end position="1081"/>
    </location>
</feature>
<dbReference type="InterPro" id="IPR019542">
    <property type="entry name" value="Enhancer_polycomb-like_N"/>
</dbReference>
<evidence type="ECO:0000259" key="15">
    <source>
        <dbReference type="PROSITE" id="PS51805"/>
    </source>
</evidence>
<protein>
    <recommendedName>
        <fullName evidence="18">Bromodomain and PHD finger-containing protein 3</fullName>
    </recommendedName>
</protein>
<dbReference type="PROSITE" id="PS50812">
    <property type="entry name" value="PWWP"/>
    <property type="match status" value="1"/>
</dbReference>
<dbReference type="Pfam" id="PF13832">
    <property type="entry name" value="zf-HC5HC2H_2"/>
    <property type="match status" value="1"/>
</dbReference>
<dbReference type="Gene3D" id="1.20.920.10">
    <property type="entry name" value="Bromodomain-like"/>
    <property type="match status" value="1"/>
</dbReference>
<feature type="domain" description="PHD-type" evidence="13">
    <location>
        <begin position="167"/>
        <end position="217"/>
    </location>
</feature>
<feature type="region of interest" description="Disordered" evidence="11">
    <location>
        <begin position="672"/>
        <end position="866"/>
    </location>
</feature>
<dbReference type="Gene3D" id="3.30.40.10">
    <property type="entry name" value="Zinc/RING finger domain, C3HC4 (zinc finger)"/>
    <property type="match status" value="2"/>
</dbReference>
<feature type="compositionally biased region" description="Basic and acidic residues" evidence="11">
    <location>
        <begin position="686"/>
        <end position="728"/>
    </location>
</feature>
<evidence type="ECO:0000313" key="17">
    <source>
        <dbReference type="Proteomes" id="UP001295794"/>
    </source>
</evidence>
<dbReference type="Pfam" id="PF00439">
    <property type="entry name" value="Bromodomain"/>
    <property type="match status" value="1"/>
</dbReference>
<dbReference type="InterPro" id="IPR001487">
    <property type="entry name" value="Bromodomain"/>
</dbReference>
<feature type="domain" description="Bromo" evidence="12">
    <location>
        <begin position="524"/>
        <end position="594"/>
    </location>
</feature>
<feature type="region of interest" description="Disordered" evidence="11">
    <location>
        <begin position="1087"/>
        <end position="1108"/>
    </location>
</feature>
<dbReference type="Pfam" id="PF13831">
    <property type="entry name" value="PHD_2"/>
    <property type="match status" value="1"/>
</dbReference>
<evidence type="ECO:0000256" key="11">
    <source>
        <dbReference type="SAM" id="MobiDB-lite"/>
    </source>
</evidence>
<dbReference type="InterPro" id="IPR018359">
    <property type="entry name" value="Bromodomain_CS"/>
</dbReference>
<dbReference type="InterPro" id="IPR050701">
    <property type="entry name" value="Histone_Mod_Regulator"/>
</dbReference>
<feature type="compositionally biased region" description="Polar residues" evidence="11">
    <location>
        <begin position="959"/>
        <end position="971"/>
    </location>
</feature>
<dbReference type="CDD" id="cd15492">
    <property type="entry name" value="PHD_BRPF_JADE_like"/>
    <property type="match status" value="1"/>
</dbReference>
<dbReference type="InterPro" id="IPR036427">
    <property type="entry name" value="Bromodomain-like_sf"/>
</dbReference>
<evidence type="ECO:0000259" key="13">
    <source>
        <dbReference type="PROSITE" id="PS50016"/>
    </source>
</evidence>